<dbReference type="AlphaFoldDB" id="W0TDT7"/>
<organism evidence="2 3">
    <name type="scientific">Kluyveromyces marxianus (strain DMKU3-1042 / BCC 29191 / NBRC 104275)</name>
    <name type="common">Yeast</name>
    <name type="synonym">Candida kefyr</name>
    <dbReference type="NCBI Taxonomy" id="1003335"/>
    <lineage>
        <taxon>Eukaryota</taxon>
        <taxon>Fungi</taxon>
        <taxon>Dikarya</taxon>
        <taxon>Ascomycota</taxon>
        <taxon>Saccharomycotina</taxon>
        <taxon>Saccharomycetes</taxon>
        <taxon>Saccharomycetales</taxon>
        <taxon>Saccharomycetaceae</taxon>
        <taxon>Kluyveromyces</taxon>
    </lineage>
</organism>
<dbReference type="OrthoDB" id="4062897at2759"/>
<dbReference type="GO" id="GO:0043248">
    <property type="term" value="P:proteasome assembly"/>
    <property type="evidence" value="ECO:0007669"/>
    <property type="project" value="InterPro"/>
</dbReference>
<dbReference type="InterPro" id="IPR018855">
    <property type="entry name" value="Psome_chaperone_1_fun"/>
</dbReference>
<name>W0TDT7_KLUMD</name>
<accession>W0TDT7</accession>
<protein>
    <submittedName>
        <fullName evidence="2">Proteasome chaperone 1Proteasome biogenesis-associated protein 1</fullName>
    </submittedName>
</protein>
<dbReference type="VEuPathDB" id="FungiDB:KLMA_50312"/>
<dbReference type="RefSeq" id="XP_022676776.1">
    <property type="nucleotide sequence ID" value="XM_022820299.1"/>
</dbReference>
<feature type="compositionally biased region" description="Polar residues" evidence="1">
    <location>
        <begin position="1"/>
        <end position="11"/>
    </location>
</feature>
<dbReference type="Gene3D" id="3.40.50.12120">
    <property type="entry name" value="POC1 chaperone"/>
    <property type="match status" value="1"/>
</dbReference>
<dbReference type="InterPro" id="IPR038605">
    <property type="entry name" value="Pba1_sf"/>
</dbReference>
<dbReference type="Pfam" id="PF10450">
    <property type="entry name" value="POC1"/>
    <property type="match status" value="1"/>
</dbReference>
<dbReference type="Proteomes" id="UP000065495">
    <property type="component" value="Chromosome 5"/>
</dbReference>
<feature type="region of interest" description="Disordered" evidence="1">
    <location>
        <begin position="1"/>
        <end position="21"/>
    </location>
</feature>
<dbReference type="EMBL" id="AP012217">
    <property type="protein sequence ID" value="BAO40966.1"/>
    <property type="molecule type" value="Genomic_DNA"/>
</dbReference>
<evidence type="ECO:0000313" key="3">
    <source>
        <dbReference type="Proteomes" id="UP000065495"/>
    </source>
</evidence>
<gene>
    <name evidence="2" type="primary">PBA1</name>
    <name evidence="2" type="ORF">KLMA_50312</name>
</gene>
<dbReference type="GeneID" id="34716918"/>
<proteinExistence type="predicted"/>
<reference evidence="2 3" key="1">
    <citation type="journal article" date="2015" name="Biotechnol. Biofuels">
        <title>Genetic basis of the highly efficient yeast Kluyveromyces marxianus: complete genome sequence and transcriptome analyses.</title>
        <authorList>
            <person name="Lertwattanasakul N."/>
            <person name="Kosaka T."/>
            <person name="Hosoyama A."/>
            <person name="Suzuki Y."/>
            <person name="Rodrussamee N."/>
            <person name="Matsutani M."/>
            <person name="Murata M."/>
            <person name="Fujimoto N."/>
            <person name="Suprayogi"/>
            <person name="Tsuchikane K."/>
            <person name="Limtong S."/>
            <person name="Fujita N."/>
            <person name="Yamada M."/>
        </authorList>
    </citation>
    <scope>NUCLEOTIDE SEQUENCE [LARGE SCALE GENOMIC DNA]</scope>
    <source>
        <strain evidence="3">DMKU3-1042 / BCC 29191 / NBRC 104275</strain>
    </source>
</reference>
<dbReference type="GO" id="GO:0000502">
    <property type="term" value="C:proteasome complex"/>
    <property type="evidence" value="ECO:0007669"/>
    <property type="project" value="UniProtKB-KW"/>
</dbReference>
<keyword evidence="2" id="KW-0647">Proteasome</keyword>
<sequence length="261" mass="29364">MLTFKQWQNDQSPRHQLDSVAQSDPYSLVDKNLPKVTVSPENLDLIQFNHCLVLPSSLKWLLPKSIINLTHIGVISGTLQNDSNTDPQSMKIVSGMYDTEDSITGSSTEEFLINYNLWKLQDTVIVIIEENEMKYPTIVTNFMTRQLAQLIGNVCERTILVNSDRLTELKTLTDLIPPEFITGSITNLILSLKDKSAKVLVVPAEGPSGFEKYNFNVVDSLVDEMSKLLCSYPSQTDYYVSECIKLWKLDGCTTTQGGLYI</sequence>
<evidence type="ECO:0000313" key="2">
    <source>
        <dbReference type="EMBL" id="BAO40966.1"/>
    </source>
</evidence>
<evidence type="ECO:0000256" key="1">
    <source>
        <dbReference type="SAM" id="MobiDB-lite"/>
    </source>
</evidence>
<dbReference type="KEGG" id="kmx:KLMA_50312"/>